<reference evidence="2" key="1">
    <citation type="journal article" date="2017" name="Nat. Microbiol.">
        <title>Global analysis of biosynthetic gene clusters reveals vast potential of secondary metabolite production in Penicillium species.</title>
        <authorList>
            <person name="Nielsen J.C."/>
            <person name="Grijseels S."/>
            <person name="Prigent S."/>
            <person name="Ji B."/>
            <person name="Dainat J."/>
            <person name="Nielsen K.F."/>
            <person name="Frisvad J.C."/>
            <person name="Workman M."/>
            <person name="Nielsen J."/>
        </authorList>
    </citation>
    <scope>NUCLEOTIDE SEQUENCE [LARGE SCALE GENOMIC DNA]</scope>
    <source>
        <strain evidence="2">IBT 14082</strain>
    </source>
</reference>
<dbReference type="EMBL" id="MLQL01000027">
    <property type="protein sequence ID" value="OQE16603.1"/>
    <property type="molecule type" value="Genomic_DNA"/>
</dbReference>
<evidence type="ECO:0000313" key="2">
    <source>
        <dbReference type="Proteomes" id="UP000191342"/>
    </source>
</evidence>
<dbReference type="OrthoDB" id="3485856at2759"/>
<sequence length="237" mass="27215">MPRPLKVIFCLKLEDEIKRQLRLFQLNNRPFAAFARDAERSFQVLIPKDIGDGKRTYTRREPDISFKHHWARYPGVVMEVFCARTKDYGMVDEYILDTDGSVSAVFVFRLHNTGSKKATFTLWRPNYQVAEDGVEVLQATAMIQDKQFRTNSGVPAEGEAFRLSLRDFGVEELAQDYAELDQEIVITSEQLCDFLSSAEAHEEKITRFEGSVGQIPPGAVKRYRSQIPLEQQISEEK</sequence>
<evidence type="ECO:0000313" key="1">
    <source>
        <dbReference type="EMBL" id="OQE16603.1"/>
    </source>
</evidence>
<proteinExistence type="predicted"/>
<name>A0A1V6SSQ8_9EURO</name>
<comment type="caution">
    <text evidence="1">The sequence shown here is derived from an EMBL/GenBank/DDBJ whole genome shotgun (WGS) entry which is preliminary data.</text>
</comment>
<keyword evidence="2" id="KW-1185">Reference proteome</keyword>
<gene>
    <name evidence="1" type="ORF">PENFLA_c027G04995</name>
</gene>
<accession>A0A1V6SSQ8</accession>
<dbReference type="Proteomes" id="UP000191342">
    <property type="component" value="Unassembled WGS sequence"/>
</dbReference>
<dbReference type="STRING" id="254877.A0A1V6SSQ8"/>
<protein>
    <submittedName>
        <fullName evidence="1">Uncharacterized protein</fullName>
    </submittedName>
</protein>
<organism evidence="1 2">
    <name type="scientific">Penicillium flavigenum</name>
    <dbReference type="NCBI Taxonomy" id="254877"/>
    <lineage>
        <taxon>Eukaryota</taxon>
        <taxon>Fungi</taxon>
        <taxon>Dikarya</taxon>
        <taxon>Ascomycota</taxon>
        <taxon>Pezizomycotina</taxon>
        <taxon>Eurotiomycetes</taxon>
        <taxon>Eurotiomycetidae</taxon>
        <taxon>Eurotiales</taxon>
        <taxon>Aspergillaceae</taxon>
        <taxon>Penicillium</taxon>
    </lineage>
</organism>
<dbReference type="AlphaFoldDB" id="A0A1V6SSQ8"/>